<dbReference type="InterPro" id="IPR007814">
    <property type="entry name" value="PaaA_PaaC"/>
</dbReference>
<dbReference type="Pfam" id="PF05138">
    <property type="entry name" value="PaaA_PaaC"/>
    <property type="match status" value="1"/>
</dbReference>
<dbReference type="STRING" id="180197.SAMN02982919_01734"/>
<protein>
    <submittedName>
        <fullName evidence="1">Ring-1,2-phenylacetyl-CoA epoxidase subunit PaaC</fullName>
    </submittedName>
</protein>
<dbReference type="InterPro" id="IPR012347">
    <property type="entry name" value="Ferritin-like"/>
</dbReference>
<dbReference type="AlphaFoldDB" id="A0A1H9LD86"/>
<reference evidence="1 2" key="1">
    <citation type="submission" date="2016-10" db="EMBL/GenBank/DDBJ databases">
        <authorList>
            <person name="de Groot N.N."/>
        </authorList>
    </citation>
    <scope>NUCLEOTIDE SEQUENCE [LARGE SCALE GENOMIC DNA]</scope>
    <source>
        <strain evidence="1 2">ATCC 35958</strain>
    </source>
</reference>
<dbReference type="RefSeq" id="WP_091455975.1">
    <property type="nucleotide sequence ID" value="NZ_FOGD01000004.1"/>
</dbReference>
<dbReference type="GO" id="GO:0005829">
    <property type="term" value="C:cytosol"/>
    <property type="evidence" value="ECO:0007669"/>
    <property type="project" value="TreeGrafter"/>
</dbReference>
<accession>A0A1H9LD86</accession>
<dbReference type="PIRSF" id="PIRSF037834">
    <property type="entry name" value="PA_CoA_Oase3"/>
    <property type="match status" value="1"/>
</dbReference>
<gene>
    <name evidence="1" type="ORF">SAMN02982919_01734</name>
</gene>
<dbReference type="Gene3D" id="1.20.1260.10">
    <property type="match status" value="1"/>
</dbReference>
<dbReference type="PANTHER" id="PTHR30458">
    <property type="entry name" value="PHENYLACETIC ACID DEGRADATION PROTEIN PAA"/>
    <property type="match status" value="1"/>
</dbReference>
<dbReference type="GO" id="GO:0010124">
    <property type="term" value="P:phenylacetate catabolic process"/>
    <property type="evidence" value="ECO:0007669"/>
    <property type="project" value="InterPro"/>
</dbReference>
<sequence length="260" mass="28777">MSATANYLLHLADNAVVLGQRNAEWCGHGPVIEEDIALANVSLDLIGQARLLYQQAAVVLGGDATEDKLAYFRDEPEFRNYTLLELPHRSALVGYAKSDMDYGTTIVRNFLYSALMVLVWEALQQSKDEQLAAIAAKSLKEVRYHLRHSRDWLIRLGDGTDESHARVQAALDHLMPYTEEFWTDSSIESAAVATGVGVSVPSLRAQWDALVNDALAEATLVRPAFEGYITEGKQGLHSEHLGFLLSEMQSLARAHPNATW</sequence>
<dbReference type="InterPro" id="IPR052703">
    <property type="entry name" value="Aromatic_CoA_ox/epox"/>
</dbReference>
<name>A0A1H9LD86_9BURK</name>
<evidence type="ECO:0000313" key="1">
    <source>
        <dbReference type="EMBL" id="SER09219.1"/>
    </source>
</evidence>
<dbReference type="PANTHER" id="PTHR30458:SF0">
    <property type="entry name" value="1,2-PHENYLACETYL-COA EPOXIDASE, SUBUNIT C"/>
    <property type="match status" value="1"/>
</dbReference>
<dbReference type="NCBIfam" id="TIGR02158">
    <property type="entry name" value="PA_CoA_Oxy3"/>
    <property type="match status" value="1"/>
</dbReference>
<dbReference type="Proteomes" id="UP000199766">
    <property type="component" value="Unassembled WGS sequence"/>
</dbReference>
<dbReference type="InterPro" id="IPR009078">
    <property type="entry name" value="Ferritin-like_SF"/>
</dbReference>
<dbReference type="EMBL" id="FOGD01000004">
    <property type="protein sequence ID" value="SER09219.1"/>
    <property type="molecule type" value="Genomic_DNA"/>
</dbReference>
<dbReference type="InterPro" id="IPR011882">
    <property type="entry name" value="PaaC"/>
</dbReference>
<dbReference type="SUPFAM" id="SSF47240">
    <property type="entry name" value="Ferritin-like"/>
    <property type="match status" value="1"/>
</dbReference>
<evidence type="ECO:0000313" key="2">
    <source>
        <dbReference type="Proteomes" id="UP000199766"/>
    </source>
</evidence>
<keyword evidence="2" id="KW-1185">Reference proteome</keyword>
<dbReference type="OrthoDB" id="9789947at2"/>
<proteinExistence type="predicted"/>
<organism evidence="1 2">
    <name type="scientific">Giesbergeria anulus</name>
    <dbReference type="NCBI Taxonomy" id="180197"/>
    <lineage>
        <taxon>Bacteria</taxon>
        <taxon>Pseudomonadati</taxon>
        <taxon>Pseudomonadota</taxon>
        <taxon>Betaproteobacteria</taxon>
        <taxon>Burkholderiales</taxon>
        <taxon>Comamonadaceae</taxon>
        <taxon>Giesbergeria</taxon>
    </lineage>
</organism>